<dbReference type="Proteomes" id="UP000030672">
    <property type="component" value="Unassembled WGS sequence"/>
</dbReference>
<dbReference type="RefSeq" id="XP_040874479.1">
    <property type="nucleotide sequence ID" value="XM_041029057.1"/>
</dbReference>
<sequence>MRLRLNRSTTDSSAQSVMSLYDLITPVYMMGLAHAREKQLESIVMGRPKA</sequence>
<keyword evidence="2" id="KW-1185">Reference proteome</keyword>
<protein>
    <submittedName>
        <fullName evidence="1">Uncharacterized protein</fullName>
    </submittedName>
</protein>
<dbReference type="AlphaFoldDB" id="A0A074V9Z2"/>
<dbReference type="HOGENOM" id="CLU_3124717_0_0_1"/>
<evidence type="ECO:0000313" key="2">
    <source>
        <dbReference type="Proteomes" id="UP000030672"/>
    </source>
</evidence>
<proteinExistence type="predicted"/>
<evidence type="ECO:0000313" key="1">
    <source>
        <dbReference type="EMBL" id="KEQ57455.1"/>
    </source>
</evidence>
<organism evidence="1 2">
    <name type="scientific">Aureobasidium melanogenum (strain CBS 110374)</name>
    <name type="common">Aureobasidium pullulans var. melanogenum</name>
    <dbReference type="NCBI Taxonomy" id="1043003"/>
    <lineage>
        <taxon>Eukaryota</taxon>
        <taxon>Fungi</taxon>
        <taxon>Dikarya</taxon>
        <taxon>Ascomycota</taxon>
        <taxon>Pezizomycotina</taxon>
        <taxon>Dothideomycetes</taxon>
        <taxon>Dothideomycetidae</taxon>
        <taxon>Dothideales</taxon>
        <taxon>Saccotheciaceae</taxon>
        <taxon>Aureobasidium</taxon>
    </lineage>
</organism>
<dbReference type="EMBL" id="KL584972">
    <property type="protein sequence ID" value="KEQ57455.1"/>
    <property type="molecule type" value="Genomic_DNA"/>
</dbReference>
<reference evidence="1 2" key="1">
    <citation type="journal article" date="2014" name="BMC Genomics">
        <title>Genome sequencing of four Aureobasidium pullulans varieties: biotechnological potential, stress tolerance, and description of new species.</title>
        <authorList>
            <person name="Gostin Ar C."/>
            <person name="Ohm R.A."/>
            <person name="Kogej T."/>
            <person name="Sonjak S."/>
            <person name="Turk M."/>
            <person name="Zajc J."/>
            <person name="Zalar P."/>
            <person name="Grube M."/>
            <person name="Sun H."/>
            <person name="Han J."/>
            <person name="Sharma A."/>
            <person name="Chiniquy J."/>
            <person name="Ngan C.Y."/>
            <person name="Lipzen A."/>
            <person name="Barry K."/>
            <person name="Grigoriev I.V."/>
            <person name="Gunde-Cimerman N."/>
        </authorList>
    </citation>
    <scope>NUCLEOTIDE SEQUENCE [LARGE SCALE GENOMIC DNA]</scope>
    <source>
        <strain evidence="1 2">CBS 110374</strain>
    </source>
</reference>
<name>A0A074V9Z2_AURM1</name>
<dbReference type="GeneID" id="63922430"/>
<accession>A0A074V9Z2</accession>
<dbReference type="STRING" id="1043003.A0A074V9Z2"/>
<gene>
    <name evidence="1" type="ORF">M437DRAFT_89438</name>
</gene>